<reference evidence="1 2" key="1">
    <citation type="submission" date="2019-04" db="EMBL/GenBank/DDBJ databases">
        <title>High contiguity whole genome sequence and gene annotation resource for two Venturia nashicola isolates.</title>
        <authorList>
            <person name="Prokchorchik M."/>
            <person name="Won K."/>
            <person name="Lee Y."/>
            <person name="Choi E.D."/>
            <person name="Segonzac C."/>
            <person name="Sohn K.H."/>
        </authorList>
    </citation>
    <scope>NUCLEOTIDE SEQUENCE [LARGE SCALE GENOMIC DNA]</scope>
    <source>
        <strain evidence="1 2">PRI2</strain>
    </source>
</reference>
<keyword evidence="2" id="KW-1185">Reference proteome</keyword>
<organism evidence="1 2">
    <name type="scientific">Venturia nashicola</name>
    <dbReference type="NCBI Taxonomy" id="86259"/>
    <lineage>
        <taxon>Eukaryota</taxon>
        <taxon>Fungi</taxon>
        <taxon>Dikarya</taxon>
        <taxon>Ascomycota</taxon>
        <taxon>Pezizomycotina</taxon>
        <taxon>Dothideomycetes</taxon>
        <taxon>Pleosporomycetidae</taxon>
        <taxon>Venturiales</taxon>
        <taxon>Venturiaceae</taxon>
        <taxon>Venturia</taxon>
    </lineage>
</organism>
<dbReference type="AlphaFoldDB" id="A0A4Z1PI00"/>
<comment type="caution">
    <text evidence="1">The sequence shown here is derived from an EMBL/GenBank/DDBJ whole genome shotgun (WGS) entry which is preliminary data.</text>
</comment>
<evidence type="ECO:0000313" key="2">
    <source>
        <dbReference type="Proteomes" id="UP000298493"/>
    </source>
</evidence>
<evidence type="ECO:0000313" key="1">
    <source>
        <dbReference type="EMBL" id="TID25161.1"/>
    </source>
</evidence>
<protein>
    <submittedName>
        <fullName evidence="1">Uncharacterized protein</fullName>
    </submittedName>
</protein>
<proteinExistence type="predicted"/>
<gene>
    <name evidence="1" type="ORF">E6O75_ATG04366</name>
</gene>
<dbReference type="Proteomes" id="UP000298493">
    <property type="component" value="Unassembled WGS sequence"/>
</dbReference>
<name>A0A4Z1PI00_9PEZI</name>
<accession>A0A4Z1PI00</accession>
<dbReference type="EMBL" id="SNSC02000004">
    <property type="protein sequence ID" value="TID25161.1"/>
    <property type="molecule type" value="Genomic_DNA"/>
</dbReference>
<sequence length="171" mass="19077">MEVDKAPILSYLKRCPKIFRFRYHVKPKIWGYQEQLDFMLTSYNGQIGCGFRSGGSGTQTVALFSFTVALLHWEVGNLEAELDEFDASREIRIGGLVSDANHINPKCLDRNPLAAEFVGNPAIYCVSVLSVPLILVAASAGPPDYLSIPNEEIFAELNRAQRLELDRADWA</sequence>